<reference evidence="3" key="1">
    <citation type="submission" date="2019-10" db="EMBL/GenBank/DDBJ databases">
        <title>Streptomyces sp. nov., a novel actinobacterium isolated from alkaline environment.</title>
        <authorList>
            <person name="Golinska P."/>
        </authorList>
    </citation>
    <scope>NUCLEOTIDE SEQUENCE [LARGE SCALE GENOMIC DNA]</scope>
    <source>
        <strain evidence="3">DSM 42118</strain>
    </source>
</reference>
<feature type="domain" description="Carrier" evidence="1">
    <location>
        <begin position="1"/>
        <end position="81"/>
    </location>
</feature>
<sequence length="87" mass="9821">MGRAEIVEHLRHSLSVILDRPLPEFGAETRILEDLEIDSMRFIEFLMSLEDTIGLDVDPESLEPEVFRTAGSLADYIRNRTEFAGAG</sequence>
<proteinExistence type="predicted"/>
<gene>
    <name evidence="2" type="ORF">FNQ90_00970</name>
</gene>
<organism evidence="2 3">
    <name type="scientific">Streptomyces alkaliphilus</name>
    <dbReference type="NCBI Taxonomy" id="1472722"/>
    <lineage>
        <taxon>Bacteria</taxon>
        <taxon>Bacillati</taxon>
        <taxon>Actinomycetota</taxon>
        <taxon>Actinomycetes</taxon>
        <taxon>Kitasatosporales</taxon>
        <taxon>Streptomycetaceae</taxon>
        <taxon>Streptomyces</taxon>
    </lineage>
</organism>
<accession>A0A7W3T9F4</accession>
<dbReference type="Pfam" id="PF00550">
    <property type="entry name" value="PP-binding"/>
    <property type="match status" value="1"/>
</dbReference>
<name>A0A7W3T9F4_9ACTN</name>
<dbReference type="Proteomes" id="UP000538929">
    <property type="component" value="Unassembled WGS sequence"/>
</dbReference>
<evidence type="ECO:0000313" key="2">
    <source>
        <dbReference type="EMBL" id="MBB0242714.1"/>
    </source>
</evidence>
<keyword evidence="3" id="KW-1185">Reference proteome</keyword>
<dbReference type="Gene3D" id="1.10.1200.10">
    <property type="entry name" value="ACP-like"/>
    <property type="match status" value="1"/>
</dbReference>
<evidence type="ECO:0000313" key="3">
    <source>
        <dbReference type="Proteomes" id="UP000538929"/>
    </source>
</evidence>
<dbReference type="RefSeq" id="WP_182604508.1">
    <property type="nucleotide sequence ID" value="NZ_VKHT01000014.1"/>
</dbReference>
<dbReference type="AlphaFoldDB" id="A0A7W3T9F4"/>
<evidence type="ECO:0000259" key="1">
    <source>
        <dbReference type="PROSITE" id="PS50075"/>
    </source>
</evidence>
<protein>
    <submittedName>
        <fullName evidence="2">Acyl carrier protein</fullName>
    </submittedName>
</protein>
<comment type="caution">
    <text evidence="2">The sequence shown here is derived from an EMBL/GenBank/DDBJ whole genome shotgun (WGS) entry which is preliminary data.</text>
</comment>
<dbReference type="SUPFAM" id="SSF47336">
    <property type="entry name" value="ACP-like"/>
    <property type="match status" value="1"/>
</dbReference>
<dbReference type="EMBL" id="VKHT01000014">
    <property type="protein sequence ID" value="MBB0242714.1"/>
    <property type="molecule type" value="Genomic_DNA"/>
</dbReference>
<dbReference type="InterPro" id="IPR036736">
    <property type="entry name" value="ACP-like_sf"/>
</dbReference>
<dbReference type="PROSITE" id="PS50075">
    <property type="entry name" value="CARRIER"/>
    <property type="match status" value="1"/>
</dbReference>
<dbReference type="InterPro" id="IPR009081">
    <property type="entry name" value="PP-bd_ACP"/>
</dbReference>